<dbReference type="AlphaFoldDB" id="A0A9P0NHR5"/>
<proteinExistence type="predicted"/>
<organism evidence="1 2">
    <name type="scientific">Aphis gossypii</name>
    <name type="common">Cotton aphid</name>
    <dbReference type="NCBI Taxonomy" id="80765"/>
    <lineage>
        <taxon>Eukaryota</taxon>
        <taxon>Metazoa</taxon>
        <taxon>Ecdysozoa</taxon>
        <taxon>Arthropoda</taxon>
        <taxon>Hexapoda</taxon>
        <taxon>Insecta</taxon>
        <taxon>Pterygota</taxon>
        <taxon>Neoptera</taxon>
        <taxon>Paraneoptera</taxon>
        <taxon>Hemiptera</taxon>
        <taxon>Sternorrhyncha</taxon>
        <taxon>Aphidomorpha</taxon>
        <taxon>Aphidoidea</taxon>
        <taxon>Aphididae</taxon>
        <taxon>Aphidini</taxon>
        <taxon>Aphis</taxon>
        <taxon>Aphis</taxon>
    </lineage>
</organism>
<sequence>MCVCVCVLVVHASIRHHVDLLKNSLYLVATIFGEVLKVDEKNNCWIKPNIYKYSHLLPTYIIYKARAVQYTYIPPPQRVKYISIRIIYIRVPCGDLRPPSQFGPWNAFCNNVHTLSIARCGGDARRTHILVVRV</sequence>
<name>A0A9P0NHR5_APHGO</name>
<gene>
    <name evidence="1" type="ORF">APHIGO_LOCUS3661</name>
</gene>
<accession>A0A9P0NHR5</accession>
<reference evidence="1" key="2">
    <citation type="submission" date="2022-10" db="EMBL/GenBank/DDBJ databases">
        <authorList>
            <consortium name="ENA_rothamsted_submissions"/>
            <consortium name="culmorum"/>
            <person name="King R."/>
        </authorList>
    </citation>
    <scope>NUCLEOTIDE SEQUENCE</scope>
</reference>
<dbReference type="Proteomes" id="UP001154329">
    <property type="component" value="Chromosome 1"/>
</dbReference>
<protein>
    <submittedName>
        <fullName evidence="1">Uncharacterized protein</fullName>
    </submittedName>
</protein>
<keyword evidence="2" id="KW-1185">Reference proteome</keyword>
<evidence type="ECO:0000313" key="1">
    <source>
        <dbReference type="EMBL" id="CAH1716679.1"/>
    </source>
</evidence>
<dbReference type="EMBL" id="OU899034">
    <property type="protein sequence ID" value="CAH1716679.1"/>
    <property type="molecule type" value="Genomic_DNA"/>
</dbReference>
<evidence type="ECO:0000313" key="2">
    <source>
        <dbReference type="Proteomes" id="UP001154329"/>
    </source>
</evidence>
<reference evidence="1" key="1">
    <citation type="submission" date="2022-02" db="EMBL/GenBank/DDBJ databases">
        <authorList>
            <person name="King R."/>
        </authorList>
    </citation>
    <scope>NUCLEOTIDE SEQUENCE</scope>
</reference>